<dbReference type="Gramene" id="OB08G11840.1">
    <property type="protein sequence ID" value="OB08G11840.1"/>
    <property type="gene ID" value="OB08G11840"/>
</dbReference>
<proteinExistence type="predicted"/>
<evidence type="ECO:0000313" key="2">
    <source>
        <dbReference type="Proteomes" id="UP000006038"/>
    </source>
</evidence>
<protein>
    <submittedName>
        <fullName evidence="1">Uncharacterized protein</fullName>
    </submittedName>
</protein>
<accession>J3MQ05</accession>
<dbReference type="EnsemblPlants" id="OB08G11840.1">
    <property type="protein sequence ID" value="OB08G11840.1"/>
    <property type="gene ID" value="OB08G11840"/>
</dbReference>
<dbReference type="Proteomes" id="UP000006038">
    <property type="component" value="Chromosome 8"/>
</dbReference>
<sequence length="70" mass="8053">MCTLYMLNSNHKPQTKPNTTKFNQTFHQPEVYMSLSKGKKEVQFTCLELLLLPSSVLPPLSRLIRDDSTI</sequence>
<organism evidence="1">
    <name type="scientific">Oryza brachyantha</name>
    <name type="common">malo sina</name>
    <dbReference type="NCBI Taxonomy" id="4533"/>
    <lineage>
        <taxon>Eukaryota</taxon>
        <taxon>Viridiplantae</taxon>
        <taxon>Streptophyta</taxon>
        <taxon>Embryophyta</taxon>
        <taxon>Tracheophyta</taxon>
        <taxon>Spermatophyta</taxon>
        <taxon>Magnoliopsida</taxon>
        <taxon>Liliopsida</taxon>
        <taxon>Poales</taxon>
        <taxon>Poaceae</taxon>
        <taxon>BOP clade</taxon>
        <taxon>Oryzoideae</taxon>
        <taxon>Oryzeae</taxon>
        <taxon>Oryzinae</taxon>
        <taxon>Oryza</taxon>
    </lineage>
</organism>
<keyword evidence="2" id="KW-1185">Reference proteome</keyword>
<reference evidence="1" key="1">
    <citation type="journal article" date="2013" name="Nat. Commun.">
        <title>Whole-genome sequencing of Oryza brachyantha reveals mechanisms underlying Oryza genome evolution.</title>
        <authorList>
            <person name="Chen J."/>
            <person name="Huang Q."/>
            <person name="Gao D."/>
            <person name="Wang J."/>
            <person name="Lang Y."/>
            <person name="Liu T."/>
            <person name="Li B."/>
            <person name="Bai Z."/>
            <person name="Luis Goicoechea J."/>
            <person name="Liang C."/>
            <person name="Chen C."/>
            <person name="Zhang W."/>
            <person name="Sun S."/>
            <person name="Liao Y."/>
            <person name="Zhang X."/>
            <person name="Yang L."/>
            <person name="Song C."/>
            <person name="Wang M."/>
            <person name="Shi J."/>
            <person name="Liu G."/>
            <person name="Liu J."/>
            <person name="Zhou H."/>
            <person name="Zhou W."/>
            <person name="Yu Q."/>
            <person name="An N."/>
            <person name="Chen Y."/>
            <person name="Cai Q."/>
            <person name="Wang B."/>
            <person name="Liu B."/>
            <person name="Min J."/>
            <person name="Huang Y."/>
            <person name="Wu H."/>
            <person name="Li Z."/>
            <person name="Zhang Y."/>
            <person name="Yin Y."/>
            <person name="Song W."/>
            <person name="Jiang J."/>
            <person name="Jackson S.A."/>
            <person name="Wing R.A."/>
            <person name="Wang J."/>
            <person name="Chen M."/>
        </authorList>
    </citation>
    <scope>NUCLEOTIDE SEQUENCE [LARGE SCALE GENOMIC DNA]</scope>
    <source>
        <strain evidence="1">cv. IRGC 101232</strain>
    </source>
</reference>
<dbReference type="AlphaFoldDB" id="J3MQ05"/>
<name>J3MQ05_ORYBR</name>
<reference evidence="1" key="2">
    <citation type="submission" date="2013-04" db="UniProtKB">
        <authorList>
            <consortium name="EnsemblPlants"/>
        </authorList>
    </citation>
    <scope>IDENTIFICATION</scope>
</reference>
<evidence type="ECO:0000313" key="1">
    <source>
        <dbReference type="EnsemblPlants" id="OB08G11840.1"/>
    </source>
</evidence>
<dbReference type="HOGENOM" id="CLU_2765376_0_0_1"/>